<gene>
    <name evidence="3" type="ORF">DSM3645_26599</name>
</gene>
<dbReference type="eggNOG" id="COG2010">
    <property type="taxonomic scope" value="Bacteria"/>
</dbReference>
<dbReference type="InterPro" id="IPR038142">
    <property type="entry name" value="Cytochrome_P460_sp"/>
</dbReference>
<dbReference type="InterPro" id="IPR025992">
    <property type="entry name" value="Haem-bd"/>
</dbReference>
<dbReference type="InterPro" id="IPR032033">
    <property type="entry name" value="Cytochrome_P460"/>
</dbReference>
<dbReference type="CDD" id="cd20753">
    <property type="entry name" value="cyt_P460_Mc-like"/>
    <property type="match status" value="1"/>
</dbReference>
<dbReference type="EMBL" id="AANZ01000020">
    <property type="protein sequence ID" value="EAQ78521.1"/>
    <property type="molecule type" value="Genomic_DNA"/>
</dbReference>
<protein>
    <submittedName>
        <fullName evidence="3">Cytochrome P460</fullName>
    </submittedName>
</protein>
<evidence type="ECO:0000313" key="3">
    <source>
        <dbReference type="EMBL" id="EAQ78521.1"/>
    </source>
</evidence>
<dbReference type="Pfam" id="PF16694">
    <property type="entry name" value="Cytochrome_P460"/>
    <property type="match status" value="1"/>
</dbReference>
<organism evidence="3 4">
    <name type="scientific">Blastopirellula marina DSM 3645</name>
    <dbReference type="NCBI Taxonomy" id="314230"/>
    <lineage>
        <taxon>Bacteria</taxon>
        <taxon>Pseudomonadati</taxon>
        <taxon>Planctomycetota</taxon>
        <taxon>Planctomycetia</taxon>
        <taxon>Pirellulales</taxon>
        <taxon>Pirellulaceae</taxon>
        <taxon>Blastopirellula</taxon>
    </lineage>
</organism>
<accession>A3ZY50</accession>
<dbReference type="STRING" id="314230.DSM3645_26599"/>
<dbReference type="Proteomes" id="UP000004358">
    <property type="component" value="Unassembled WGS sequence"/>
</dbReference>
<feature type="domain" description="Haem-binding" evidence="2">
    <location>
        <begin position="22"/>
        <end position="151"/>
    </location>
</feature>
<reference evidence="3 4" key="1">
    <citation type="submission" date="2006-02" db="EMBL/GenBank/DDBJ databases">
        <authorList>
            <person name="Amann R."/>
            <person name="Ferriera S."/>
            <person name="Johnson J."/>
            <person name="Kravitz S."/>
            <person name="Halpern A."/>
            <person name="Remington K."/>
            <person name="Beeson K."/>
            <person name="Tran B."/>
            <person name="Rogers Y.-H."/>
            <person name="Friedman R."/>
            <person name="Venter J.C."/>
        </authorList>
    </citation>
    <scope>NUCLEOTIDE SEQUENCE [LARGE SCALE GENOMIC DNA]</scope>
    <source>
        <strain evidence="3 4">DSM 3645</strain>
    </source>
</reference>
<evidence type="ECO:0000259" key="2">
    <source>
        <dbReference type="SMART" id="SM01235"/>
    </source>
</evidence>
<dbReference type="AlphaFoldDB" id="A3ZY50"/>
<feature type="transmembrane region" description="Helical" evidence="1">
    <location>
        <begin position="12"/>
        <end position="31"/>
    </location>
</feature>
<keyword evidence="1" id="KW-1133">Transmembrane helix</keyword>
<proteinExistence type="predicted"/>
<dbReference type="Pfam" id="PF14376">
    <property type="entry name" value="Haem_bd"/>
    <property type="match status" value="1"/>
</dbReference>
<comment type="caution">
    <text evidence="3">The sequence shown here is derived from an EMBL/GenBank/DDBJ whole genome shotgun (WGS) entry which is preliminary data.</text>
</comment>
<dbReference type="Gene3D" id="3.50.70.20">
    <property type="entry name" value="Cytochrome P460"/>
    <property type="match status" value="1"/>
</dbReference>
<dbReference type="HOGENOM" id="CLU_851931_0_0_0"/>
<evidence type="ECO:0000313" key="4">
    <source>
        <dbReference type="Proteomes" id="UP000004358"/>
    </source>
</evidence>
<dbReference type="OrthoDB" id="196738at2"/>
<name>A3ZY50_9BACT</name>
<sequence>MSLKMKTSKRRRSAWIVGGSLGVLFLFLQLFRPQLCNPPVVAEIAVPSRVRDILRKSCYDCHSNETKLAWFDQLAPASWLVAHDVREGRRYLNFSELGELPAAKQQGILFEAINQIELGAMPLRAYRWSHPDKMVSADDLATLKDYLISTSPQPIAGAAERNATLDQWMAWSHSNARPEVSPAPNGIPFFSDYKTWTAISTTDRWDNQTMRVVLGNAIAVDAIRQRTTNPWPDGAAFAKVAWAQDSDGSGNVQAGEFKQIEFMVKGAAKYADTNGWGWARWLGAELTPYGENAQFTGECIRCHTPVKSRDFVFTIPLETSR</sequence>
<dbReference type="SMART" id="SM01235">
    <property type="entry name" value="Haem_bd"/>
    <property type="match status" value="1"/>
</dbReference>
<evidence type="ECO:0000256" key="1">
    <source>
        <dbReference type="SAM" id="Phobius"/>
    </source>
</evidence>
<keyword evidence="1" id="KW-0812">Transmembrane</keyword>
<keyword evidence="1" id="KW-0472">Membrane</keyword>